<organism evidence="1 2">
    <name type="scientific">Pseudonocardia endophytica</name>
    <dbReference type="NCBI Taxonomy" id="401976"/>
    <lineage>
        <taxon>Bacteria</taxon>
        <taxon>Bacillati</taxon>
        <taxon>Actinomycetota</taxon>
        <taxon>Actinomycetes</taxon>
        <taxon>Pseudonocardiales</taxon>
        <taxon>Pseudonocardiaceae</taxon>
        <taxon>Pseudonocardia</taxon>
    </lineage>
</organism>
<sequence>MITVERHVDADAEQLWAVVADPASWPEWTASMTSVQLLDGRLEVGARARVVQPGLPPSLWTVTELVPGESFVWATTSGGVTTVGSHLVRKRDGGRSRIELGLDMRGLLAPVLNLLMGKRFRRYVTMEADGLKAAAEFARR</sequence>
<dbReference type="SUPFAM" id="SSF55961">
    <property type="entry name" value="Bet v1-like"/>
    <property type="match status" value="1"/>
</dbReference>
<dbReference type="EMBL" id="SMFZ01000001">
    <property type="protein sequence ID" value="TCK27385.1"/>
    <property type="molecule type" value="Genomic_DNA"/>
</dbReference>
<comment type="caution">
    <text evidence="1">The sequence shown here is derived from an EMBL/GenBank/DDBJ whole genome shotgun (WGS) entry which is preliminary data.</text>
</comment>
<dbReference type="RefSeq" id="WP_132426057.1">
    <property type="nucleotide sequence ID" value="NZ_SMFZ01000001.1"/>
</dbReference>
<dbReference type="InterPro" id="IPR023393">
    <property type="entry name" value="START-like_dom_sf"/>
</dbReference>
<protein>
    <submittedName>
        <fullName evidence="1">Polyketide cyclase/dehydrase/lipid transport protein</fullName>
    </submittedName>
</protein>
<dbReference type="OrthoDB" id="191189at2"/>
<dbReference type="Pfam" id="PF10604">
    <property type="entry name" value="Polyketide_cyc2"/>
    <property type="match status" value="1"/>
</dbReference>
<dbReference type="InterPro" id="IPR019587">
    <property type="entry name" value="Polyketide_cyclase/dehydratase"/>
</dbReference>
<evidence type="ECO:0000313" key="2">
    <source>
        <dbReference type="Proteomes" id="UP000295560"/>
    </source>
</evidence>
<proteinExistence type="predicted"/>
<reference evidence="1 2" key="1">
    <citation type="submission" date="2019-03" db="EMBL/GenBank/DDBJ databases">
        <title>Sequencing the genomes of 1000 actinobacteria strains.</title>
        <authorList>
            <person name="Klenk H.-P."/>
        </authorList>
    </citation>
    <scope>NUCLEOTIDE SEQUENCE [LARGE SCALE GENOMIC DNA]</scope>
    <source>
        <strain evidence="1 2">DSM 44969</strain>
    </source>
</reference>
<dbReference type="Proteomes" id="UP000295560">
    <property type="component" value="Unassembled WGS sequence"/>
</dbReference>
<evidence type="ECO:0000313" key="1">
    <source>
        <dbReference type="EMBL" id="TCK27385.1"/>
    </source>
</evidence>
<accession>A0A4R1I1F7</accession>
<gene>
    <name evidence="1" type="ORF">EV378_3256</name>
</gene>
<dbReference type="Gene3D" id="3.30.530.20">
    <property type="match status" value="1"/>
</dbReference>
<name>A0A4R1I1F7_PSEEN</name>
<dbReference type="AlphaFoldDB" id="A0A4R1I1F7"/>
<keyword evidence="2" id="KW-1185">Reference proteome</keyword>